<dbReference type="GO" id="GO:0015074">
    <property type="term" value="P:DNA integration"/>
    <property type="evidence" value="ECO:0007669"/>
    <property type="project" value="InterPro"/>
</dbReference>
<proteinExistence type="predicted"/>
<keyword evidence="3" id="KW-1185">Reference proteome</keyword>
<dbReference type="FunFam" id="3.30.420.10:FF:000220">
    <property type="entry name" value="ISDet2, transposase orfB"/>
    <property type="match status" value="1"/>
</dbReference>
<dbReference type="PROSITE" id="PS50994">
    <property type="entry name" value="INTEGRASE"/>
    <property type="match status" value="1"/>
</dbReference>
<dbReference type="SUPFAM" id="SSF46689">
    <property type="entry name" value="Homeodomain-like"/>
    <property type="match status" value="1"/>
</dbReference>
<dbReference type="InterPro" id="IPR009057">
    <property type="entry name" value="Homeodomain-like_sf"/>
</dbReference>
<gene>
    <name evidence="2" type="ORF">EC847_12055</name>
</gene>
<evidence type="ECO:0000313" key="3">
    <source>
        <dbReference type="Proteomes" id="UP000295530"/>
    </source>
</evidence>
<dbReference type="Gene3D" id="3.30.420.10">
    <property type="entry name" value="Ribonuclease H-like superfamily/Ribonuclease H"/>
    <property type="match status" value="1"/>
</dbReference>
<feature type="domain" description="Integrase catalytic" evidence="1">
    <location>
        <begin position="133"/>
        <end position="299"/>
    </location>
</feature>
<sequence>MPWDARDTMSLRTEFVHFASQDGANIRALCRRFHIAPATAYKWLGRWLAEGHAGLSERPRTPHHSPHRTPDAVIALLRHAHERYPVWGARKIKAFLEHQGHTLPAFSTVHNLMARHGLLPGLPPGIPATGRFEHAAPNQLWQMDFKGHFPFAGGRCHPLTLPDDHSRFSLCLAHCADERRETVQAQLRQVFERYGLPERMTMDNGAPWGDTTGTWTALELWLMRQGIRVGHSRPYHPQTQGKLERFHRSLKAELLQGRWFSDSEELQRTFDSWRDRYNLERPHEALEMQVPAARYQPSSREYQARPAGAEYDEGVMVRKVDISGKLSIRGVQLQAGKAFIGERVGLKETGDGEYEVWWYSTRVGMIDLKNRSIMMGKGC</sequence>
<dbReference type="AlphaFoldDB" id="A0A4R6DZE8"/>
<dbReference type="PANTHER" id="PTHR35004:SF6">
    <property type="entry name" value="TRANSPOSASE"/>
    <property type="match status" value="1"/>
</dbReference>
<name>A0A4R6DZE8_SCAGO</name>
<dbReference type="InterPro" id="IPR012337">
    <property type="entry name" value="RNaseH-like_sf"/>
</dbReference>
<comment type="caution">
    <text evidence="2">The sequence shown here is derived from an EMBL/GenBank/DDBJ whole genome shotgun (WGS) entry which is preliminary data.</text>
</comment>
<dbReference type="InterPro" id="IPR036397">
    <property type="entry name" value="RNaseH_sf"/>
</dbReference>
<dbReference type="RefSeq" id="WP_425600202.1">
    <property type="nucleotide sequence ID" value="NZ_SNVX01000020.1"/>
</dbReference>
<dbReference type="PANTHER" id="PTHR35004">
    <property type="entry name" value="TRANSPOSASE RV3428C-RELATED"/>
    <property type="match status" value="1"/>
</dbReference>
<dbReference type="Pfam" id="PF13565">
    <property type="entry name" value="HTH_32"/>
    <property type="match status" value="1"/>
</dbReference>
<dbReference type="Proteomes" id="UP000295530">
    <property type="component" value="Unassembled WGS sequence"/>
</dbReference>
<dbReference type="SUPFAM" id="SSF53098">
    <property type="entry name" value="Ribonuclease H-like"/>
    <property type="match status" value="1"/>
</dbReference>
<evidence type="ECO:0000259" key="1">
    <source>
        <dbReference type="PROSITE" id="PS50994"/>
    </source>
</evidence>
<organism evidence="2 3">
    <name type="scientific">Scandinavium goeteborgense</name>
    <dbReference type="NCBI Taxonomy" id="1851514"/>
    <lineage>
        <taxon>Bacteria</taxon>
        <taxon>Pseudomonadati</taxon>
        <taxon>Pseudomonadota</taxon>
        <taxon>Gammaproteobacteria</taxon>
        <taxon>Enterobacterales</taxon>
        <taxon>Enterobacteriaceae</taxon>
        <taxon>Scandinavium</taxon>
    </lineage>
</organism>
<dbReference type="GO" id="GO:0003676">
    <property type="term" value="F:nucleic acid binding"/>
    <property type="evidence" value="ECO:0007669"/>
    <property type="project" value="InterPro"/>
</dbReference>
<accession>A0A4R6DZE8</accession>
<dbReference type="InterPro" id="IPR001584">
    <property type="entry name" value="Integrase_cat-core"/>
</dbReference>
<reference evidence="2 3" key="1">
    <citation type="submission" date="2019-03" db="EMBL/GenBank/DDBJ databases">
        <title>Genomic analyses of the natural microbiome of Caenorhabditis elegans.</title>
        <authorList>
            <person name="Samuel B."/>
        </authorList>
    </citation>
    <scope>NUCLEOTIDE SEQUENCE [LARGE SCALE GENOMIC DNA]</scope>
    <source>
        <strain evidence="2 3">BIGb0156</strain>
    </source>
</reference>
<evidence type="ECO:0000313" key="2">
    <source>
        <dbReference type="EMBL" id="TDN50757.1"/>
    </source>
</evidence>
<dbReference type="Pfam" id="PF13683">
    <property type="entry name" value="rve_3"/>
    <property type="match status" value="1"/>
</dbReference>
<dbReference type="NCBIfam" id="NF033577">
    <property type="entry name" value="transpos_IS481"/>
    <property type="match status" value="1"/>
</dbReference>
<dbReference type="EMBL" id="SNVX01000020">
    <property type="protein sequence ID" value="TDN50757.1"/>
    <property type="molecule type" value="Genomic_DNA"/>
</dbReference>
<protein>
    <submittedName>
        <fullName evidence="2">Transposase InsO family protein</fullName>
    </submittedName>
</protein>
<dbReference type="InterPro" id="IPR047656">
    <property type="entry name" value="IS481-like_transpos"/>
</dbReference>